<evidence type="ECO:0000313" key="1">
    <source>
        <dbReference type="EMBL" id="KAK9116921.1"/>
    </source>
</evidence>
<evidence type="ECO:0000313" key="2">
    <source>
        <dbReference type="Proteomes" id="UP001417504"/>
    </source>
</evidence>
<keyword evidence="2" id="KW-1185">Reference proteome</keyword>
<organism evidence="1 2">
    <name type="scientific">Stephania japonica</name>
    <dbReference type="NCBI Taxonomy" id="461633"/>
    <lineage>
        <taxon>Eukaryota</taxon>
        <taxon>Viridiplantae</taxon>
        <taxon>Streptophyta</taxon>
        <taxon>Embryophyta</taxon>
        <taxon>Tracheophyta</taxon>
        <taxon>Spermatophyta</taxon>
        <taxon>Magnoliopsida</taxon>
        <taxon>Ranunculales</taxon>
        <taxon>Menispermaceae</taxon>
        <taxon>Menispermoideae</taxon>
        <taxon>Cissampelideae</taxon>
        <taxon>Stephania</taxon>
    </lineage>
</organism>
<comment type="caution">
    <text evidence="1">The sequence shown here is derived from an EMBL/GenBank/DDBJ whole genome shotgun (WGS) entry which is preliminary data.</text>
</comment>
<sequence>MSKDTAIVGDGESQLFLYSNGAAKEKEQKGQMRRGLAAALVFAKEKESSHGPVYKDVRVFGAYRTVEENGHEWNTMLTARREGFVEMIGGQE</sequence>
<dbReference type="AlphaFoldDB" id="A0AAP0NUE2"/>
<name>A0AAP0NUE2_9MAGN</name>
<proteinExistence type="predicted"/>
<reference evidence="1 2" key="1">
    <citation type="submission" date="2024-01" db="EMBL/GenBank/DDBJ databases">
        <title>Genome assemblies of Stephania.</title>
        <authorList>
            <person name="Yang L."/>
        </authorList>
    </citation>
    <scope>NUCLEOTIDE SEQUENCE [LARGE SCALE GENOMIC DNA]</scope>
    <source>
        <strain evidence="1">QJT</strain>
        <tissue evidence="1">Leaf</tissue>
    </source>
</reference>
<dbReference type="Proteomes" id="UP001417504">
    <property type="component" value="Unassembled WGS sequence"/>
</dbReference>
<accession>A0AAP0NUE2</accession>
<dbReference type="EMBL" id="JBBNAE010000006">
    <property type="protein sequence ID" value="KAK9116921.1"/>
    <property type="molecule type" value="Genomic_DNA"/>
</dbReference>
<gene>
    <name evidence="1" type="ORF">Sjap_015868</name>
</gene>
<protein>
    <submittedName>
        <fullName evidence="1">Uncharacterized protein</fullName>
    </submittedName>
</protein>